<protein>
    <submittedName>
        <fullName evidence="5">Tripartite motif-containing protein 2-like</fullName>
    </submittedName>
</protein>
<dbReference type="PANTHER" id="PTHR25462:SF296">
    <property type="entry name" value="MEIOTIC P26, ISOFORM F"/>
    <property type="match status" value="1"/>
</dbReference>
<dbReference type="GeneID" id="116288451"/>
<keyword evidence="4" id="KW-1185">Reference proteome</keyword>
<name>A0A6P8H6I5_ACTTE</name>
<reference evidence="5" key="1">
    <citation type="submission" date="2025-08" db="UniProtKB">
        <authorList>
            <consortium name="RefSeq"/>
        </authorList>
    </citation>
    <scope>IDENTIFICATION</scope>
    <source>
        <tissue evidence="5">Tentacle</tissue>
    </source>
</reference>
<dbReference type="InterPro" id="IPR000315">
    <property type="entry name" value="Znf_B-box"/>
</dbReference>
<keyword evidence="1" id="KW-0862">Zinc</keyword>
<feature type="domain" description="B box-type" evidence="3">
    <location>
        <begin position="3"/>
        <end position="44"/>
    </location>
</feature>
<sequence length="349" mass="40971">MLAREDNCEDHVGYKLDFFCQECEAAVCLVCVTRNHCDHKTIPNEKHSTTARAYLEDRLETLDTQEQTLSSHLQALENIAVKTRKEGEITIEEVKEKAKEIIEKVQQQERELIEEIQKKIEKSEESKKEVQCMLDQKKNEKRYIGQMIEKKIATRKTEKMKEMGIYAKDIIILDDIGDIYDSQMTFVMSEEYSRMLNAQFGTLATLAGKPEYEYDKKSGAKTKEYLSSKTFYSGLIKEKRSDLCYEKEMKDYEDERGVRCQKDIVKWKENILSLSDHQECQKAQVDDWKERGKGYMYEDCKDESVKCKEDILSSDHQECKKAQENYWIDVSPKKKKKAKKLMRKEKIGS</sequence>
<dbReference type="OrthoDB" id="10413278at2759"/>
<feature type="non-terminal residue" evidence="5">
    <location>
        <position position="349"/>
    </location>
</feature>
<evidence type="ECO:0000313" key="5">
    <source>
        <dbReference type="RefSeq" id="XP_031551101.1"/>
    </source>
</evidence>
<evidence type="ECO:0000313" key="4">
    <source>
        <dbReference type="Proteomes" id="UP000515163"/>
    </source>
</evidence>
<dbReference type="PANTHER" id="PTHR25462">
    <property type="entry name" value="BONUS, ISOFORM C-RELATED"/>
    <property type="match status" value="1"/>
</dbReference>
<organism evidence="4 5">
    <name type="scientific">Actinia tenebrosa</name>
    <name type="common">Australian red waratah sea anemone</name>
    <dbReference type="NCBI Taxonomy" id="6105"/>
    <lineage>
        <taxon>Eukaryota</taxon>
        <taxon>Metazoa</taxon>
        <taxon>Cnidaria</taxon>
        <taxon>Anthozoa</taxon>
        <taxon>Hexacorallia</taxon>
        <taxon>Actiniaria</taxon>
        <taxon>Actiniidae</taxon>
        <taxon>Actinia</taxon>
    </lineage>
</organism>
<feature type="coiled-coil region" evidence="2">
    <location>
        <begin position="84"/>
        <end position="140"/>
    </location>
</feature>
<proteinExistence type="predicted"/>
<dbReference type="PROSITE" id="PS50119">
    <property type="entry name" value="ZF_BBOX"/>
    <property type="match status" value="1"/>
</dbReference>
<dbReference type="GO" id="GO:0008270">
    <property type="term" value="F:zinc ion binding"/>
    <property type="evidence" value="ECO:0007669"/>
    <property type="project" value="UniProtKB-KW"/>
</dbReference>
<dbReference type="InParanoid" id="A0A6P8H6I5"/>
<keyword evidence="1" id="KW-0863">Zinc-finger</keyword>
<dbReference type="Pfam" id="PF00643">
    <property type="entry name" value="zf-B_box"/>
    <property type="match status" value="1"/>
</dbReference>
<dbReference type="Proteomes" id="UP000515163">
    <property type="component" value="Unplaced"/>
</dbReference>
<keyword evidence="2" id="KW-0175">Coiled coil</keyword>
<gene>
    <name evidence="5" type="primary">LOC116288451</name>
</gene>
<evidence type="ECO:0000256" key="1">
    <source>
        <dbReference type="PROSITE-ProRule" id="PRU00024"/>
    </source>
</evidence>
<dbReference type="KEGG" id="aten:116288451"/>
<accession>A0A6P8H6I5</accession>
<evidence type="ECO:0000256" key="2">
    <source>
        <dbReference type="SAM" id="Coils"/>
    </source>
</evidence>
<dbReference type="RefSeq" id="XP_031551101.1">
    <property type="nucleotide sequence ID" value="XM_031695241.1"/>
</dbReference>
<dbReference type="InterPro" id="IPR047153">
    <property type="entry name" value="TRIM45/56/19-like"/>
</dbReference>
<dbReference type="Gene3D" id="3.30.160.60">
    <property type="entry name" value="Classic Zinc Finger"/>
    <property type="match status" value="1"/>
</dbReference>
<evidence type="ECO:0000259" key="3">
    <source>
        <dbReference type="PROSITE" id="PS50119"/>
    </source>
</evidence>
<dbReference type="GO" id="GO:0061630">
    <property type="term" value="F:ubiquitin protein ligase activity"/>
    <property type="evidence" value="ECO:0007669"/>
    <property type="project" value="TreeGrafter"/>
</dbReference>
<dbReference type="SUPFAM" id="SSF57845">
    <property type="entry name" value="B-box zinc-binding domain"/>
    <property type="match status" value="1"/>
</dbReference>
<dbReference type="AlphaFoldDB" id="A0A6P8H6I5"/>
<keyword evidence="1" id="KW-0479">Metal-binding</keyword>